<dbReference type="EMBL" id="JBIMSO010000029">
    <property type="protein sequence ID" value="MFH5207816.1"/>
    <property type="molecule type" value="Genomic_DNA"/>
</dbReference>
<feature type="domain" description="DUF559" evidence="1">
    <location>
        <begin position="222"/>
        <end position="276"/>
    </location>
</feature>
<dbReference type="RefSeq" id="WP_395113260.1">
    <property type="nucleotide sequence ID" value="NZ_JBIMSO010000029.1"/>
</dbReference>
<evidence type="ECO:0000313" key="2">
    <source>
        <dbReference type="EMBL" id="MFH5207816.1"/>
    </source>
</evidence>
<evidence type="ECO:0000313" key="3">
    <source>
        <dbReference type="Proteomes" id="UP001609175"/>
    </source>
</evidence>
<name>A0ABW7JIL4_9NOCA</name>
<dbReference type="GO" id="GO:0004519">
    <property type="term" value="F:endonuclease activity"/>
    <property type="evidence" value="ECO:0007669"/>
    <property type="project" value="UniProtKB-KW"/>
</dbReference>
<gene>
    <name evidence="2" type="ORF">ACHIPZ_06250</name>
</gene>
<keyword evidence="2" id="KW-0255">Endonuclease</keyword>
<dbReference type="Pfam" id="PF04480">
    <property type="entry name" value="DUF559"/>
    <property type="match status" value="1"/>
</dbReference>
<dbReference type="InterPro" id="IPR007569">
    <property type="entry name" value="DUF559"/>
</dbReference>
<keyword evidence="2" id="KW-0378">Hydrolase</keyword>
<accession>A0ABW7JIL4</accession>
<organism evidence="2 3">
    <name type="scientific">Antrihabitans spumae</name>
    <dbReference type="NCBI Taxonomy" id="3373370"/>
    <lineage>
        <taxon>Bacteria</taxon>
        <taxon>Bacillati</taxon>
        <taxon>Actinomycetota</taxon>
        <taxon>Actinomycetes</taxon>
        <taxon>Mycobacteriales</taxon>
        <taxon>Nocardiaceae</taxon>
        <taxon>Antrihabitans</taxon>
    </lineage>
</organism>
<reference evidence="2 3" key="1">
    <citation type="submission" date="2024-10" db="EMBL/GenBank/DDBJ databases">
        <authorList>
            <person name="Riesco R."/>
        </authorList>
    </citation>
    <scope>NUCLEOTIDE SEQUENCE [LARGE SCALE GENOMIC DNA]</scope>
    <source>
        <strain evidence="2 3">NCIMB 15449</strain>
    </source>
</reference>
<dbReference type="SUPFAM" id="SSF52980">
    <property type="entry name" value="Restriction endonuclease-like"/>
    <property type="match status" value="1"/>
</dbReference>
<protein>
    <submittedName>
        <fullName evidence="2">Endonuclease domain-containing protein</fullName>
    </submittedName>
</protein>
<dbReference type="Gene3D" id="3.40.960.10">
    <property type="entry name" value="VSR Endonuclease"/>
    <property type="match status" value="1"/>
</dbReference>
<keyword evidence="2" id="KW-0540">Nuclease</keyword>
<proteinExistence type="predicted"/>
<comment type="caution">
    <text evidence="2">The sequence shown here is derived from an EMBL/GenBank/DDBJ whole genome shotgun (WGS) entry which is preliminary data.</text>
</comment>
<dbReference type="InterPro" id="IPR011335">
    <property type="entry name" value="Restrct_endonuc-II-like"/>
</dbReference>
<sequence length="289" mass="31586">MGDFDRPFLGSVAVAAGAVTTRQLRVDCTRLFRDVYVCKGVTVDALVRAHAAAIWAGDDGILAGLSAAAIHGALWIDPNAPAEVFRTGSRRPPPRTIVHGDALEPDEFGLYAGRLASTPARTAYDLGRRLPLDSAIATIDALCRATGLQPDEITAVAERHPGTRGIVSLRAAIELVDAGAESPQETRTRLLLVRAGLPRPTTQIPIVDECGRVVARADLGWERWRVLVEYDGIQHWTDEEQRAWDHERSELLERLGWQVIQVSSKRLRLRPHEIVDLAGKKLREAGAPA</sequence>
<evidence type="ECO:0000259" key="1">
    <source>
        <dbReference type="Pfam" id="PF04480"/>
    </source>
</evidence>
<dbReference type="Proteomes" id="UP001609175">
    <property type="component" value="Unassembled WGS sequence"/>
</dbReference>